<dbReference type="Pfam" id="PF08340">
    <property type="entry name" value="YicC-like_C"/>
    <property type="match status" value="1"/>
</dbReference>
<proteinExistence type="inferred from homology"/>
<feature type="domain" description="Endoribonuclease YicC-like N-terminal" evidence="6">
    <location>
        <begin position="1"/>
        <end position="153"/>
    </location>
</feature>
<keyword evidence="3" id="KW-0255">Endonuclease</keyword>
<evidence type="ECO:0000256" key="5">
    <source>
        <dbReference type="ARBA" id="ARBA00035648"/>
    </source>
</evidence>
<evidence type="ECO:0000256" key="4">
    <source>
        <dbReference type="ARBA" id="ARBA00022801"/>
    </source>
</evidence>
<keyword evidence="2" id="KW-0540">Nuclease</keyword>
<dbReference type="PANTHER" id="PTHR30636">
    <property type="entry name" value="UPF0701 PROTEIN YICC"/>
    <property type="match status" value="1"/>
</dbReference>
<gene>
    <name evidence="8" type="ORF">CK503_10675</name>
</gene>
<reference evidence="8 9" key="1">
    <citation type="submission" date="2017-08" db="EMBL/GenBank/DDBJ databases">
        <title>Aliifodinibius alkalisoli sp. nov., isolated from saline alkaline soil.</title>
        <authorList>
            <person name="Liu D."/>
            <person name="Zhang G."/>
        </authorList>
    </citation>
    <scope>NUCLEOTIDE SEQUENCE [LARGE SCALE GENOMIC DNA]</scope>
    <source>
        <strain evidence="8 9">WN023</strain>
    </source>
</reference>
<evidence type="ECO:0000313" key="9">
    <source>
        <dbReference type="Proteomes" id="UP000218831"/>
    </source>
</evidence>
<dbReference type="InterPro" id="IPR013527">
    <property type="entry name" value="YicC-like_N"/>
</dbReference>
<protein>
    <submittedName>
        <fullName evidence="8">YicC family protein</fullName>
    </submittedName>
</protein>
<accession>A0A2A2G7L8</accession>
<dbReference type="OrthoDB" id="9771229at2"/>
<evidence type="ECO:0000259" key="6">
    <source>
        <dbReference type="Pfam" id="PF03755"/>
    </source>
</evidence>
<dbReference type="InterPro" id="IPR005229">
    <property type="entry name" value="YicC/YloC-like"/>
</dbReference>
<comment type="cofactor">
    <cofactor evidence="1">
        <name>a divalent metal cation</name>
        <dbReference type="ChEBI" id="CHEBI:60240"/>
    </cofactor>
</comment>
<evidence type="ECO:0000256" key="2">
    <source>
        <dbReference type="ARBA" id="ARBA00022722"/>
    </source>
</evidence>
<comment type="similarity">
    <text evidence="5">Belongs to the YicC/YloC family.</text>
</comment>
<feature type="domain" description="Endoribonuclease YicC-like C-terminal" evidence="7">
    <location>
        <begin position="174"/>
        <end position="289"/>
    </location>
</feature>
<dbReference type="PANTHER" id="PTHR30636:SF3">
    <property type="entry name" value="UPF0701 PROTEIN YICC"/>
    <property type="match status" value="1"/>
</dbReference>
<name>A0A2A2G7L8_9BACT</name>
<dbReference type="AlphaFoldDB" id="A0A2A2G7L8"/>
<dbReference type="InterPro" id="IPR013551">
    <property type="entry name" value="YicC-like_C"/>
</dbReference>
<evidence type="ECO:0000259" key="7">
    <source>
        <dbReference type="Pfam" id="PF08340"/>
    </source>
</evidence>
<evidence type="ECO:0000256" key="3">
    <source>
        <dbReference type="ARBA" id="ARBA00022759"/>
    </source>
</evidence>
<organism evidence="8 9">
    <name type="scientific">Fodinibius salipaludis</name>
    <dbReference type="NCBI Taxonomy" id="2032627"/>
    <lineage>
        <taxon>Bacteria</taxon>
        <taxon>Pseudomonadati</taxon>
        <taxon>Balneolota</taxon>
        <taxon>Balneolia</taxon>
        <taxon>Balneolales</taxon>
        <taxon>Balneolaceae</taxon>
        <taxon>Fodinibius</taxon>
    </lineage>
</organism>
<sequence>MTGFGRGEASENGIAVTVELKSVNSRYLDISLRLPQSLQDKELDIKEILQEHVERGKVNVSIRVDKSDTGEPEITFNENLVQGYKDMLNDLRKAAGIEEPITLKTFLEFNDIFESREDDEETKEQIWDLAQQAVKEAANELKKMRLQEGSQLENDLNQRIDHIEKMLNIVMDKVDGRSKEIKEDLIERINELIESDKIDPERLEMEVAVLVDKMDITEEIVRTQSHIKFFREAVNNDEAVGRRLNFLSQEINREINTIGSKANDSEISQYIVKAKESLEQIREQVQNVE</sequence>
<evidence type="ECO:0000256" key="1">
    <source>
        <dbReference type="ARBA" id="ARBA00001968"/>
    </source>
</evidence>
<dbReference type="Pfam" id="PF03755">
    <property type="entry name" value="YicC-like_N"/>
    <property type="match status" value="1"/>
</dbReference>
<evidence type="ECO:0000313" key="8">
    <source>
        <dbReference type="EMBL" id="PAU93611.1"/>
    </source>
</evidence>
<dbReference type="Proteomes" id="UP000218831">
    <property type="component" value="Unassembled WGS sequence"/>
</dbReference>
<comment type="caution">
    <text evidence="8">The sequence shown here is derived from an EMBL/GenBank/DDBJ whole genome shotgun (WGS) entry which is preliminary data.</text>
</comment>
<keyword evidence="4" id="KW-0378">Hydrolase</keyword>
<dbReference type="NCBIfam" id="TIGR00255">
    <property type="entry name" value="YicC/YloC family endoribonuclease"/>
    <property type="match status" value="1"/>
</dbReference>
<dbReference type="GO" id="GO:0004521">
    <property type="term" value="F:RNA endonuclease activity"/>
    <property type="evidence" value="ECO:0007669"/>
    <property type="project" value="InterPro"/>
</dbReference>
<dbReference type="EMBL" id="NSKE01000007">
    <property type="protein sequence ID" value="PAU93611.1"/>
    <property type="molecule type" value="Genomic_DNA"/>
</dbReference>
<keyword evidence="9" id="KW-1185">Reference proteome</keyword>
<dbReference type="GO" id="GO:0016787">
    <property type="term" value="F:hydrolase activity"/>
    <property type="evidence" value="ECO:0007669"/>
    <property type="project" value="UniProtKB-KW"/>
</dbReference>